<dbReference type="SUPFAM" id="SSF103473">
    <property type="entry name" value="MFS general substrate transporter"/>
    <property type="match status" value="1"/>
</dbReference>
<keyword evidence="7 10" id="KW-0472">Membrane</keyword>
<feature type="domain" description="Major facilitator superfamily (MFS) profile" evidence="11">
    <location>
        <begin position="52"/>
        <end position="496"/>
    </location>
</feature>
<dbReference type="GO" id="GO:0005886">
    <property type="term" value="C:plasma membrane"/>
    <property type="evidence" value="ECO:0007669"/>
    <property type="project" value="UniProtKB-SubCell"/>
</dbReference>
<dbReference type="InterPro" id="IPR005828">
    <property type="entry name" value="MFS_sugar_transport-like"/>
</dbReference>
<dbReference type="PRINTS" id="PR00171">
    <property type="entry name" value="SUGRTRNSPORT"/>
</dbReference>
<accession>A0A427YKK5</accession>
<evidence type="ECO:0000256" key="10">
    <source>
        <dbReference type="SAM" id="Phobius"/>
    </source>
</evidence>
<feature type="transmembrane region" description="Helical" evidence="10">
    <location>
        <begin position="92"/>
        <end position="112"/>
    </location>
</feature>
<dbReference type="Gene3D" id="1.20.1250.20">
    <property type="entry name" value="MFS general substrate transporter like domains"/>
    <property type="match status" value="1"/>
</dbReference>
<reference evidence="12 13" key="1">
    <citation type="submission" date="2018-11" db="EMBL/GenBank/DDBJ databases">
        <title>Genome sequence of Saitozyma podzolica DSM 27192.</title>
        <authorList>
            <person name="Aliyu H."/>
            <person name="Gorte O."/>
            <person name="Ochsenreither K."/>
        </authorList>
    </citation>
    <scope>NUCLEOTIDE SEQUENCE [LARGE SCALE GENOMIC DNA]</scope>
    <source>
        <strain evidence="12 13">DSM 27192</strain>
    </source>
</reference>
<evidence type="ECO:0000256" key="5">
    <source>
        <dbReference type="ARBA" id="ARBA00022692"/>
    </source>
</evidence>
<evidence type="ECO:0000256" key="8">
    <source>
        <dbReference type="ARBA" id="ARBA00049119"/>
    </source>
</evidence>
<dbReference type="PANTHER" id="PTHR48020:SF12">
    <property type="entry name" value="PROTON MYO-INOSITOL COTRANSPORTER"/>
    <property type="match status" value="1"/>
</dbReference>
<feature type="transmembrane region" description="Helical" evidence="10">
    <location>
        <begin position="335"/>
        <end position="356"/>
    </location>
</feature>
<gene>
    <name evidence="12" type="ORF">EHS25_009880</name>
</gene>
<keyword evidence="13" id="KW-1185">Reference proteome</keyword>
<dbReference type="PROSITE" id="PS50850">
    <property type="entry name" value="MFS"/>
    <property type="match status" value="1"/>
</dbReference>
<comment type="catalytic activity">
    <reaction evidence="8">
        <text>myo-inositol(out) + H(+)(out) = myo-inositol(in) + H(+)(in)</text>
        <dbReference type="Rhea" id="RHEA:60364"/>
        <dbReference type="ChEBI" id="CHEBI:15378"/>
        <dbReference type="ChEBI" id="CHEBI:17268"/>
    </reaction>
</comment>
<name>A0A427YKK5_9TREE</name>
<keyword evidence="4" id="KW-1003">Cell membrane</keyword>
<comment type="caution">
    <text evidence="12">The sequence shown here is derived from an EMBL/GenBank/DDBJ whole genome shotgun (WGS) entry which is preliminary data.</text>
</comment>
<evidence type="ECO:0000313" key="12">
    <source>
        <dbReference type="EMBL" id="RSH91581.1"/>
    </source>
</evidence>
<protein>
    <recommendedName>
        <fullName evidence="11">Major facilitator superfamily (MFS) profile domain-containing protein</fullName>
    </recommendedName>
</protein>
<dbReference type="PROSITE" id="PS00216">
    <property type="entry name" value="SUGAR_TRANSPORT_1"/>
    <property type="match status" value="2"/>
</dbReference>
<feature type="transmembrane region" description="Helical" evidence="10">
    <location>
        <begin position="45"/>
        <end position="65"/>
    </location>
</feature>
<feature type="transmembrane region" description="Helical" evidence="10">
    <location>
        <begin position="119"/>
        <end position="139"/>
    </location>
</feature>
<dbReference type="GO" id="GO:0005365">
    <property type="term" value="F:myo-inositol transmembrane transporter activity"/>
    <property type="evidence" value="ECO:0007669"/>
    <property type="project" value="UniProtKB-ARBA"/>
</dbReference>
<keyword evidence="5 10" id="KW-0812">Transmembrane</keyword>
<dbReference type="GO" id="GO:1904679">
    <property type="term" value="P:myo-inositol import across plasma membrane"/>
    <property type="evidence" value="ECO:0007669"/>
    <property type="project" value="UniProtKB-ARBA"/>
</dbReference>
<dbReference type="InterPro" id="IPR050814">
    <property type="entry name" value="Myo-inositol_Transporter"/>
</dbReference>
<feature type="transmembrane region" description="Helical" evidence="10">
    <location>
        <begin position="440"/>
        <end position="462"/>
    </location>
</feature>
<evidence type="ECO:0000256" key="6">
    <source>
        <dbReference type="ARBA" id="ARBA00022989"/>
    </source>
</evidence>
<dbReference type="FunFam" id="1.20.1250.20:FF:000073">
    <property type="entry name" value="MFS myo-inositol transporter, putative"/>
    <property type="match status" value="1"/>
</dbReference>
<feature type="transmembrane region" description="Helical" evidence="10">
    <location>
        <begin position="406"/>
        <end position="428"/>
    </location>
</feature>
<dbReference type="AlphaFoldDB" id="A0A427YKK5"/>
<feature type="transmembrane region" description="Helical" evidence="10">
    <location>
        <begin position="474"/>
        <end position="492"/>
    </location>
</feature>
<evidence type="ECO:0000256" key="9">
    <source>
        <dbReference type="RuleBase" id="RU003346"/>
    </source>
</evidence>
<evidence type="ECO:0000256" key="3">
    <source>
        <dbReference type="ARBA" id="ARBA00022448"/>
    </source>
</evidence>
<dbReference type="PANTHER" id="PTHR48020">
    <property type="entry name" value="PROTON MYO-INOSITOL COTRANSPORTER"/>
    <property type="match status" value="1"/>
</dbReference>
<feature type="transmembrane region" description="Helical" evidence="10">
    <location>
        <begin position="296"/>
        <end position="315"/>
    </location>
</feature>
<evidence type="ECO:0000259" key="11">
    <source>
        <dbReference type="PROSITE" id="PS50850"/>
    </source>
</evidence>
<evidence type="ECO:0000313" key="13">
    <source>
        <dbReference type="Proteomes" id="UP000279259"/>
    </source>
</evidence>
<comment type="subcellular location">
    <subcellularLocation>
        <location evidence="1">Cell membrane</location>
        <topology evidence="1">Multi-pass membrane protein</topology>
    </subcellularLocation>
</comment>
<evidence type="ECO:0000256" key="4">
    <source>
        <dbReference type="ARBA" id="ARBA00022475"/>
    </source>
</evidence>
<dbReference type="NCBIfam" id="TIGR00879">
    <property type="entry name" value="SP"/>
    <property type="match status" value="1"/>
</dbReference>
<feature type="transmembrane region" description="Helical" evidence="10">
    <location>
        <begin position="179"/>
        <end position="200"/>
    </location>
</feature>
<evidence type="ECO:0000256" key="1">
    <source>
        <dbReference type="ARBA" id="ARBA00004651"/>
    </source>
</evidence>
<sequence length="536" mass="57711">MTAEDDKHFQIEHVEGLSPTPLNVPHAETLLVDENVIRAEGEDKLTVYLVFLITIAAIAGFLFGYDTGIVGAALPLVGTDLGHELSSSEQEVITAATTIGAIPGALILGVLADRLGRKWAMAIADIAFTAGAIIIASSFSVPQIIVGRLVLGVGVGGAAVIAPLYIAELAPTAVRGRCVGTNAFFIPFGQTIASAIGAGFQGVPNGWRILFGFGVIPSIVQLCLMHWLPESPRVLLLRDRRDAANATLARIYSNATPEILALKLRVLEEHARETTRLEREFTFVERSKKLWTHKPYRRAIIAVCGVQAFGQLTGYNSLLYYSGTVFSLLGFKNGAAAGLIVSGDNALFVFVGMCIVDRMGRRRLLVVAVPFLIAGLVWASISFHFLTLSTGGVLLKDATYSPAVAGSLLGAIVCFVVFFGVSLSHVIWYQSEFFSLEIRAAGSALATTSCWLANLVIAVSYLSLMEKLTPAGTYGLYTGFCVIGYIFVLFCYPETKGLSIDETDSLFADGFGVKKSIEMRKQKFMIAKQMREAMQA</sequence>
<evidence type="ECO:0000256" key="2">
    <source>
        <dbReference type="ARBA" id="ARBA00010992"/>
    </source>
</evidence>
<keyword evidence="6 10" id="KW-1133">Transmembrane helix</keyword>
<dbReference type="InterPro" id="IPR036259">
    <property type="entry name" value="MFS_trans_sf"/>
</dbReference>
<feature type="transmembrane region" description="Helical" evidence="10">
    <location>
        <begin position="206"/>
        <end position="228"/>
    </location>
</feature>
<dbReference type="InterPro" id="IPR003663">
    <property type="entry name" value="Sugar/inositol_transpt"/>
</dbReference>
<keyword evidence="3 9" id="KW-0813">Transport</keyword>
<proteinExistence type="inferred from homology"/>
<feature type="transmembrane region" description="Helical" evidence="10">
    <location>
        <begin position="363"/>
        <end position="386"/>
    </location>
</feature>
<dbReference type="PROSITE" id="PS00217">
    <property type="entry name" value="SUGAR_TRANSPORT_2"/>
    <property type="match status" value="1"/>
</dbReference>
<dbReference type="EMBL" id="RSCD01000008">
    <property type="protein sequence ID" value="RSH91581.1"/>
    <property type="molecule type" value="Genomic_DNA"/>
</dbReference>
<dbReference type="InterPro" id="IPR020846">
    <property type="entry name" value="MFS_dom"/>
</dbReference>
<evidence type="ECO:0000256" key="7">
    <source>
        <dbReference type="ARBA" id="ARBA00023136"/>
    </source>
</evidence>
<dbReference type="Pfam" id="PF00083">
    <property type="entry name" value="Sugar_tr"/>
    <property type="match status" value="1"/>
</dbReference>
<comment type="similarity">
    <text evidence="2 9">Belongs to the major facilitator superfamily. Sugar transporter (TC 2.A.1.1) family.</text>
</comment>
<feature type="transmembrane region" description="Helical" evidence="10">
    <location>
        <begin position="145"/>
        <end position="167"/>
    </location>
</feature>
<dbReference type="OrthoDB" id="6339427at2759"/>
<organism evidence="12 13">
    <name type="scientific">Saitozyma podzolica</name>
    <dbReference type="NCBI Taxonomy" id="1890683"/>
    <lineage>
        <taxon>Eukaryota</taxon>
        <taxon>Fungi</taxon>
        <taxon>Dikarya</taxon>
        <taxon>Basidiomycota</taxon>
        <taxon>Agaricomycotina</taxon>
        <taxon>Tremellomycetes</taxon>
        <taxon>Tremellales</taxon>
        <taxon>Trimorphomycetaceae</taxon>
        <taxon>Saitozyma</taxon>
    </lineage>
</organism>
<dbReference type="Proteomes" id="UP000279259">
    <property type="component" value="Unassembled WGS sequence"/>
</dbReference>
<dbReference type="InterPro" id="IPR005829">
    <property type="entry name" value="Sugar_transporter_CS"/>
</dbReference>